<dbReference type="SUPFAM" id="SSF50630">
    <property type="entry name" value="Acid proteases"/>
    <property type="match status" value="1"/>
</dbReference>
<keyword evidence="1" id="KW-0645">Protease</keyword>
<evidence type="ECO:0000313" key="2">
    <source>
        <dbReference type="Proteomes" id="UP000598467"/>
    </source>
</evidence>
<dbReference type="InterPro" id="IPR021109">
    <property type="entry name" value="Peptidase_aspartic_dom_sf"/>
</dbReference>
<reference evidence="1" key="1">
    <citation type="submission" date="2020-05" db="EMBL/GenBank/DDBJ databases">
        <title>Identification of trans-AT polyketide cluster in two marine bacteria, producers of a novel glutaramide-containing polyketide sesbanimide D and analogs.</title>
        <authorList>
            <person name="Kacar D."/>
            <person name="Rodriguez P."/>
            <person name="Canedo L."/>
            <person name="Gonzalez E."/>
            <person name="Galan B."/>
            <person name="De La Calle F."/>
            <person name="Garcia J.L."/>
        </authorList>
    </citation>
    <scope>NUCLEOTIDE SEQUENCE</scope>
    <source>
        <strain evidence="1">PHM038</strain>
    </source>
</reference>
<proteinExistence type="predicted"/>
<comment type="caution">
    <text evidence="1">The sequence shown here is derived from an EMBL/GenBank/DDBJ whole genome shotgun (WGS) entry which is preliminary data.</text>
</comment>
<name>A0A926NT80_9HYPH</name>
<protein>
    <submittedName>
        <fullName evidence="1">TIGR02281 family clan AA aspartic protease</fullName>
        <ecNumber evidence="1">3.4.23.-</ecNumber>
    </submittedName>
</protein>
<dbReference type="InterPro" id="IPR001969">
    <property type="entry name" value="Aspartic_peptidase_AS"/>
</dbReference>
<gene>
    <name evidence="1" type="ORF">HK439_00710</name>
</gene>
<sequence>MWRYVLFVLFLLAVVPLAPKLMENWRAGQSEPEQVAEVALGEDADTGSRTFEIPMARNGQYVTEARLNGRDVTMLVDTGASAIALPEGIARDIGIFLQPSDYKKPVKTANGIAKAAAATLRELRLGPIRLKDVDVMVLEDGLLTTPLLGMSALGRLERFHISNDTLILEQ</sequence>
<dbReference type="GO" id="GO:0004190">
    <property type="term" value="F:aspartic-type endopeptidase activity"/>
    <property type="evidence" value="ECO:0007669"/>
    <property type="project" value="InterPro"/>
</dbReference>
<dbReference type="Gene3D" id="2.40.70.10">
    <property type="entry name" value="Acid Proteases"/>
    <property type="match status" value="1"/>
</dbReference>
<dbReference type="GO" id="GO:0006508">
    <property type="term" value="P:proteolysis"/>
    <property type="evidence" value="ECO:0007669"/>
    <property type="project" value="UniProtKB-KW"/>
</dbReference>
<evidence type="ECO:0000313" key="1">
    <source>
        <dbReference type="EMBL" id="MBD1544769.1"/>
    </source>
</evidence>
<dbReference type="InterPro" id="IPR034122">
    <property type="entry name" value="Retropepsin-like_bacterial"/>
</dbReference>
<dbReference type="RefSeq" id="WP_190289441.1">
    <property type="nucleotide sequence ID" value="NZ_JABFCZ010000001.1"/>
</dbReference>
<dbReference type="CDD" id="cd05483">
    <property type="entry name" value="retropepsin_like_bacteria"/>
    <property type="match status" value="1"/>
</dbReference>
<dbReference type="EMBL" id="JABFCZ010000001">
    <property type="protein sequence ID" value="MBD1544769.1"/>
    <property type="molecule type" value="Genomic_DNA"/>
</dbReference>
<dbReference type="InterPro" id="IPR011969">
    <property type="entry name" value="Clan_AA_Asp_peptidase_C"/>
</dbReference>
<dbReference type="EC" id="3.4.23.-" evidence="1"/>
<keyword evidence="1" id="KW-0378">Hydrolase</keyword>
<accession>A0A926NT80</accession>
<dbReference type="Proteomes" id="UP000598467">
    <property type="component" value="Unassembled WGS sequence"/>
</dbReference>
<organism evidence="1 2">
    <name type="scientific">Roseibium aggregatum</name>
    <dbReference type="NCBI Taxonomy" id="187304"/>
    <lineage>
        <taxon>Bacteria</taxon>
        <taxon>Pseudomonadati</taxon>
        <taxon>Pseudomonadota</taxon>
        <taxon>Alphaproteobacteria</taxon>
        <taxon>Hyphomicrobiales</taxon>
        <taxon>Stappiaceae</taxon>
        <taxon>Roseibium</taxon>
    </lineage>
</organism>
<dbReference type="Pfam" id="PF13975">
    <property type="entry name" value="gag-asp_proteas"/>
    <property type="match status" value="1"/>
</dbReference>
<dbReference type="AlphaFoldDB" id="A0A926NT80"/>
<dbReference type="PROSITE" id="PS00141">
    <property type="entry name" value="ASP_PROTEASE"/>
    <property type="match status" value="1"/>
</dbReference>
<dbReference type="NCBIfam" id="TIGR02281">
    <property type="entry name" value="clan_AA_DTGA"/>
    <property type="match status" value="1"/>
</dbReference>